<feature type="transmembrane region" description="Helical" evidence="1">
    <location>
        <begin position="45"/>
        <end position="67"/>
    </location>
</feature>
<feature type="transmembrane region" description="Helical" evidence="1">
    <location>
        <begin position="12"/>
        <end position="33"/>
    </location>
</feature>
<evidence type="ECO:0000313" key="3">
    <source>
        <dbReference type="Proteomes" id="UP001623852"/>
    </source>
</evidence>
<protein>
    <submittedName>
        <fullName evidence="2">DUF420 domain-containing protein</fullName>
    </submittedName>
</protein>
<dbReference type="Proteomes" id="UP001623852">
    <property type="component" value="Chromosome"/>
</dbReference>
<dbReference type="RefSeq" id="WP_056204465.1">
    <property type="nucleotide sequence ID" value="NZ_CP150845.1"/>
</dbReference>
<sequence>MEDHSLEKKYNKYIIAVSIVIPVLVGILFAIKLKDFGINVEPLSFLPPIYASTNGLTAIVLVAAVIAVKNGKLKLHERLMTFAIALSLAFLAMYVAYHMTADSTKFGDVNHDGILDAVEKAKIGAVRYLYAFILITHILLSIIIIPFVLVTYVRALAKRFDKHKKIAKITFPLWLYVAVTGVVVYLMISPYYA</sequence>
<feature type="transmembrane region" description="Helical" evidence="1">
    <location>
        <begin position="79"/>
        <end position="97"/>
    </location>
</feature>
<dbReference type="PANTHER" id="PTHR37692">
    <property type="entry name" value="HYPOTHETICAL MEMBRANE SPANNING PROTEIN"/>
    <property type="match status" value="1"/>
</dbReference>
<feature type="transmembrane region" description="Helical" evidence="1">
    <location>
        <begin position="173"/>
        <end position="192"/>
    </location>
</feature>
<gene>
    <name evidence="2" type="ORF">AABD74_08130</name>
</gene>
<keyword evidence="1" id="KW-0472">Membrane</keyword>
<keyword evidence="1" id="KW-0812">Transmembrane</keyword>
<dbReference type="EMBL" id="CP150845">
    <property type="protein sequence ID" value="WYZ21421.1"/>
    <property type="molecule type" value="Genomic_DNA"/>
</dbReference>
<accession>A0ABZ2UNW8</accession>
<keyword evidence="3" id="KW-1185">Reference proteome</keyword>
<reference evidence="2 3" key="1">
    <citation type="submission" date="2024-03" db="EMBL/GenBank/DDBJ databases">
        <title>Flavobacterium soyae.</title>
        <authorList>
            <person name="Zheng W."/>
        </authorList>
    </citation>
    <scope>NUCLEOTIDE SEQUENCE [LARGE SCALE GENOMIC DNA]</scope>
    <source>
        <strain evidence="2 3">55</strain>
    </source>
</reference>
<dbReference type="Pfam" id="PF04238">
    <property type="entry name" value="DUF420"/>
    <property type="match status" value="1"/>
</dbReference>
<dbReference type="PANTHER" id="PTHR37692:SF1">
    <property type="entry name" value="DUF420 DOMAIN-CONTAINING PROTEIN"/>
    <property type="match status" value="1"/>
</dbReference>
<evidence type="ECO:0000256" key="1">
    <source>
        <dbReference type="SAM" id="Phobius"/>
    </source>
</evidence>
<name>A0ABZ2UNW8_9FLAO</name>
<proteinExistence type="predicted"/>
<keyword evidence="1" id="KW-1133">Transmembrane helix</keyword>
<dbReference type="InterPro" id="IPR007352">
    <property type="entry name" value="DUF420"/>
</dbReference>
<evidence type="ECO:0000313" key="2">
    <source>
        <dbReference type="EMBL" id="WYZ21421.1"/>
    </source>
</evidence>
<organism evidence="2 3">
    <name type="scientific">Flavobacterium soyae</name>
    <dbReference type="NCBI Taxonomy" id="2903098"/>
    <lineage>
        <taxon>Bacteria</taxon>
        <taxon>Pseudomonadati</taxon>
        <taxon>Bacteroidota</taxon>
        <taxon>Flavobacteriia</taxon>
        <taxon>Flavobacteriales</taxon>
        <taxon>Flavobacteriaceae</taxon>
        <taxon>Flavobacterium</taxon>
    </lineage>
</organism>
<feature type="transmembrane region" description="Helical" evidence="1">
    <location>
        <begin position="128"/>
        <end position="153"/>
    </location>
</feature>